<sequence length="365" mass="41960">MKLLAHLSRIVVGIIFIFSGLIKLNDPVGTQIKLEEYFEVFAQDFSFMAGFWEALVPFALFFSIVLCSLEILAGVALLVQWKLRRTAWFLGLLCTFFAFLTFYSAYFNKVTDCGCFGEMIKLQPWTSFWKDIVLLLLLLVVLWQRAVFRDTHTTGIMLIAVVFCIGLGWYAVRYLPPYDGLAYAVGENIPNNMKNREPFRFKYRMEKEGKESEFDEYPSDTTYLFKEMVGPLNPDAGPRITDYRLWNGDTDYTQASFQGNHLFLIIQDVNKAHLSTLDEIKTLLKSLEGTSIQPAILTSSTEEDFNRFRHEYQLAVPYYFADFKVLKTIVRSNPGLWLLSKGTVRGKWSYASVPSKEAILEKVTP</sequence>
<keyword evidence="8" id="KW-1185">Reference proteome</keyword>
<feature type="domain" description="Methylamine utilisation protein MauE" evidence="6">
    <location>
        <begin position="1"/>
        <end position="143"/>
    </location>
</feature>
<dbReference type="GO" id="GO:0030416">
    <property type="term" value="P:methylamine metabolic process"/>
    <property type="evidence" value="ECO:0007669"/>
    <property type="project" value="InterPro"/>
</dbReference>
<feature type="transmembrane region" description="Helical" evidence="5">
    <location>
        <begin position="54"/>
        <end position="79"/>
    </location>
</feature>
<feature type="transmembrane region" description="Helical" evidence="5">
    <location>
        <begin position="7"/>
        <end position="24"/>
    </location>
</feature>
<evidence type="ECO:0000256" key="4">
    <source>
        <dbReference type="ARBA" id="ARBA00023136"/>
    </source>
</evidence>
<evidence type="ECO:0000256" key="5">
    <source>
        <dbReference type="SAM" id="Phobius"/>
    </source>
</evidence>
<feature type="transmembrane region" description="Helical" evidence="5">
    <location>
        <begin position="127"/>
        <end position="143"/>
    </location>
</feature>
<name>A0A2S7ILK6_9BACT</name>
<evidence type="ECO:0000256" key="1">
    <source>
        <dbReference type="ARBA" id="ARBA00004141"/>
    </source>
</evidence>
<dbReference type="InterPro" id="IPR009908">
    <property type="entry name" value="Methylamine_util_MauE"/>
</dbReference>
<gene>
    <name evidence="7" type="ORF">C5O19_02810</name>
</gene>
<dbReference type="OrthoDB" id="9809429at2"/>
<dbReference type="AlphaFoldDB" id="A0A2S7ILK6"/>
<dbReference type="GO" id="GO:0016020">
    <property type="term" value="C:membrane"/>
    <property type="evidence" value="ECO:0007669"/>
    <property type="project" value="UniProtKB-SubCell"/>
</dbReference>
<accession>A0A2S7ILK6</accession>
<dbReference type="NCBIfam" id="NF045576">
    <property type="entry name" value="BT_3928_fam"/>
    <property type="match status" value="1"/>
</dbReference>
<dbReference type="RefSeq" id="WP_104709816.1">
    <property type="nucleotide sequence ID" value="NZ_PTRA01000001.1"/>
</dbReference>
<evidence type="ECO:0000313" key="8">
    <source>
        <dbReference type="Proteomes" id="UP000239590"/>
    </source>
</evidence>
<dbReference type="EMBL" id="PTRA01000001">
    <property type="protein sequence ID" value="PQA58614.1"/>
    <property type="molecule type" value="Genomic_DNA"/>
</dbReference>
<evidence type="ECO:0000256" key="3">
    <source>
        <dbReference type="ARBA" id="ARBA00022989"/>
    </source>
</evidence>
<keyword evidence="4 5" id="KW-0472">Membrane</keyword>
<feature type="transmembrane region" description="Helical" evidence="5">
    <location>
        <begin position="86"/>
        <end position="107"/>
    </location>
</feature>
<comment type="subcellular location">
    <subcellularLocation>
        <location evidence="1">Membrane</location>
        <topology evidence="1">Multi-pass membrane protein</topology>
    </subcellularLocation>
</comment>
<keyword evidence="2 5" id="KW-0812">Transmembrane</keyword>
<reference evidence="8" key="1">
    <citation type="submission" date="2018-02" db="EMBL/GenBank/DDBJ databases">
        <title>Genome sequencing of Solimonas sp. HR-BB.</title>
        <authorList>
            <person name="Lee Y."/>
            <person name="Jeon C.O."/>
        </authorList>
    </citation>
    <scope>NUCLEOTIDE SEQUENCE [LARGE SCALE GENOMIC DNA]</scope>
    <source>
        <strain evidence="8">HR-U</strain>
    </source>
</reference>
<organism evidence="7 8">
    <name type="scientific">Siphonobacter curvatus</name>
    <dbReference type="NCBI Taxonomy" id="2094562"/>
    <lineage>
        <taxon>Bacteria</taxon>
        <taxon>Pseudomonadati</taxon>
        <taxon>Bacteroidota</taxon>
        <taxon>Cytophagia</taxon>
        <taxon>Cytophagales</taxon>
        <taxon>Cytophagaceae</taxon>
        <taxon>Siphonobacter</taxon>
    </lineage>
</organism>
<evidence type="ECO:0000313" key="7">
    <source>
        <dbReference type="EMBL" id="PQA58614.1"/>
    </source>
</evidence>
<keyword evidence="3 5" id="KW-1133">Transmembrane helix</keyword>
<comment type="caution">
    <text evidence="7">The sequence shown here is derived from an EMBL/GenBank/DDBJ whole genome shotgun (WGS) entry which is preliminary data.</text>
</comment>
<dbReference type="Pfam" id="PF07291">
    <property type="entry name" value="MauE"/>
    <property type="match status" value="1"/>
</dbReference>
<dbReference type="Proteomes" id="UP000239590">
    <property type="component" value="Unassembled WGS sequence"/>
</dbReference>
<evidence type="ECO:0000256" key="2">
    <source>
        <dbReference type="ARBA" id="ARBA00022692"/>
    </source>
</evidence>
<evidence type="ECO:0000259" key="6">
    <source>
        <dbReference type="Pfam" id="PF07291"/>
    </source>
</evidence>
<protein>
    <submittedName>
        <fullName evidence="7">DoxX family protein</fullName>
    </submittedName>
</protein>
<feature type="transmembrane region" description="Helical" evidence="5">
    <location>
        <begin position="155"/>
        <end position="172"/>
    </location>
</feature>
<proteinExistence type="predicted"/>